<dbReference type="Pfam" id="PF11093">
    <property type="entry name" value="Mitochondr_Som1"/>
    <property type="match status" value="1"/>
</dbReference>
<feature type="region of interest" description="Disordered" evidence="1">
    <location>
        <begin position="69"/>
        <end position="100"/>
    </location>
</feature>
<proteinExistence type="predicted"/>
<dbReference type="EMBL" id="BPQB01000004">
    <property type="protein sequence ID" value="GJE86435.1"/>
    <property type="molecule type" value="Genomic_DNA"/>
</dbReference>
<dbReference type="InterPro" id="IPR024645">
    <property type="entry name" value="Mitochondr_Som1"/>
</dbReference>
<protein>
    <submittedName>
        <fullName evidence="2">Uncharacterized protein</fullName>
    </submittedName>
</protein>
<feature type="compositionally biased region" description="Basic and acidic residues" evidence="1">
    <location>
        <begin position="85"/>
        <end position="100"/>
    </location>
</feature>
<dbReference type="Proteomes" id="UP000703269">
    <property type="component" value="Unassembled WGS sequence"/>
</dbReference>
<gene>
    <name evidence="2" type="ORF">PsYK624_025150</name>
</gene>
<accession>A0A9P3G1Z4</accession>
<evidence type="ECO:0000313" key="2">
    <source>
        <dbReference type="EMBL" id="GJE86435.1"/>
    </source>
</evidence>
<reference evidence="2 3" key="1">
    <citation type="submission" date="2021-08" db="EMBL/GenBank/DDBJ databases">
        <title>Draft Genome Sequence of Phanerochaete sordida strain YK-624.</title>
        <authorList>
            <person name="Mori T."/>
            <person name="Dohra H."/>
            <person name="Suzuki T."/>
            <person name="Kawagishi H."/>
            <person name="Hirai H."/>
        </authorList>
    </citation>
    <scope>NUCLEOTIDE SEQUENCE [LARGE SCALE GENOMIC DNA]</scope>
    <source>
        <strain evidence="2 3">YK-624</strain>
    </source>
</reference>
<evidence type="ECO:0000313" key="3">
    <source>
        <dbReference type="Proteomes" id="UP000703269"/>
    </source>
</evidence>
<name>A0A9P3G1Z4_9APHY</name>
<dbReference type="GO" id="GO:0042720">
    <property type="term" value="C:mitochondrial inner membrane peptidase complex"/>
    <property type="evidence" value="ECO:0007669"/>
    <property type="project" value="InterPro"/>
</dbReference>
<evidence type="ECO:0000256" key="1">
    <source>
        <dbReference type="SAM" id="MobiDB-lite"/>
    </source>
</evidence>
<keyword evidence="3" id="KW-1185">Reference proteome</keyword>
<sequence length="100" mass="11255">MSASSATATPQPTKCRIAELVQYSCEWEKDASGNSQFHCWPIPRVFRICPGRPAVEITRYVDTDVTTGEIKLPPQASQQLPKGKPWRDVHKYPQDDPKDA</sequence>
<organism evidence="2 3">
    <name type="scientific">Phanerochaete sordida</name>
    <dbReference type="NCBI Taxonomy" id="48140"/>
    <lineage>
        <taxon>Eukaryota</taxon>
        <taxon>Fungi</taxon>
        <taxon>Dikarya</taxon>
        <taxon>Basidiomycota</taxon>
        <taxon>Agaricomycotina</taxon>
        <taxon>Agaricomycetes</taxon>
        <taxon>Polyporales</taxon>
        <taxon>Phanerochaetaceae</taxon>
        <taxon>Phanerochaete</taxon>
    </lineage>
</organism>
<dbReference type="OrthoDB" id="3983163at2759"/>
<comment type="caution">
    <text evidence="2">The sequence shown here is derived from an EMBL/GenBank/DDBJ whole genome shotgun (WGS) entry which is preliminary data.</text>
</comment>
<dbReference type="AlphaFoldDB" id="A0A9P3G1Z4"/>